<name>A0ABT4MJP0_9NOCA</name>
<dbReference type="EMBL" id="JAPWIJ010000010">
    <property type="protein sequence ID" value="MCZ4521196.1"/>
    <property type="molecule type" value="Genomic_DNA"/>
</dbReference>
<sequence length="133" mass="13999">MSSDGDSVFDILGLDRSVVVPAPPADVWSAALAHALDPDSPPVDDVVVPIMDDTDVVFDAQDVLLPDPDDDTDSDTAGGYDPSHDGLPDHGSSHLDGNDHHPDEHDHHSHEHDDGGHWGTDDIDLGDGSAFGP</sequence>
<evidence type="ECO:0000313" key="2">
    <source>
        <dbReference type="EMBL" id="MCZ4521196.1"/>
    </source>
</evidence>
<reference evidence="2" key="1">
    <citation type="submission" date="2022-12" db="EMBL/GenBank/DDBJ databases">
        <authorList>
            <person name="Krivoruchko A.V."/>
            <person name="Elkin A."/>
        </authorList>
    </citation>
    <scope>NUCLEOTIDE SEQUENCE</scope>
    <source>
        <strain evidence="2">IEGM 1391</strain>
    </source>
</reference>
<gene>
    <name evidence="2" type="ORF">O4220_22005</name>
</gene>
<accession>A0ABT4MJP0</accession>
<dbReference type="RefSeq" id="WP_269607628.1">
    <property type="nucleotide sequence ID" value="NZ_JAPWIJ010000010.1"/>
</dbReference>
<proteinExistence type="predicted"/>
<evidence type="ECO:0000256" key="1">
    <source>
        <dbReference type="SAM" id="MobiDB-lite"/>
    </source>
</evidence>
<protein>
    <submittedName>
        <fullName evidence="2">Uncharacterized protein</fullName>
    </submittedName>
</protein>
<keyword evidence="3" id="KW-1185">Reference proteome</keyword>
<dbReference type="Proteomes" id="UP001081071">
    <property type="component" value="Unassembled WGS sequence"/>
</dbReference>
<organism evidence="2 3">
    <name type="scientific">Rhodococcus ruber</name>
    <dbReference type="NCBI Taxonomy" id="1830"/>
    <lineage>
        <taxon>Bacteria</taxon>
        <taxon>Bacillati</taxon>
        <taxon>Actinomycetota</taxon>
        <taxon>Actinomycetes</taxon>
        <taxon>Mycobacteriales</taxon>
        <taxon>Nocardiaceae</taxon>
        <taxon>Rhodococcus</taxon>
    </lineage>
</organism>
<feature type="region of interest" description="Disordered" evidence="1">
    <location>
        <begin position="60"/>
        <end position="133"/>
    </location>
</feature>
<evidence type="ECO:0000313" key="3">
    <source>
        <dbReference type="Proteomes" id="UP001081071"/>
    </source>
</evidence>
<comment type="caution">
    <text evidence="2">The sequence shown here is derived from an EMBL/GenBank/DDBJ whole genome shotgun (WGS) entry which is preliminary data.</text>
</comment>
<feature type="compositionally biased region" description="Basic and acidic residues" evidence="1">
    <location>
        <begin position="82"/>
        <end position="120"/>
    </location>
</feature>